<evidence type="ECO:0000313" key="2">
    <source>
        <dbReference type="EMBL" id="EGD60045.1"/>
    </source>
</evidence>
<evidence type="ECO:0000313" key="3">
    <source>
        <dbReference type="Proteomes" id="UP000004728"/>
    </source>
</evidence>
<feature type="region of interest" description="Disordered" evidence="1">
    <location>
        <begin position="1"/>
        <end position="40"/>
    </location>
</feature>
<dbReference type="InParanoid" id="F1Z506"/>
<dbReference type="HOGENOM" id="CLU_3293290_0_0_5"/>
<keyword evidence="3" id="KW-1185">Reference proteome</keyword>
<dbReference type="Proteomes" id="UP000004728">
    <property type="component" value="Unassembled WGS sequence"/>
</dbReference>
<gene>
    <name evidence="2" type="ORF">Y88_1919</name>
</gene>
<organism evidence="2 3">
    <name type="scientific">Novosphingobium nitrogenifigens DSM 19370</name>
    <dbReference type="NCBI Taxonomy" id="983920"/>
    <lineage>
        <taxon>Bacteria</taxon>
        <taxon>Pseudomonadati</taxon>
        <taxon>Pseudomonadota</taxon>
        <taxon>Alphaproteobacteria</taxon>
        <taxon>Sphingomonadales</taxon>
        <taxon>Sphingomonadaceae</taxon>
        <taxon>Novosphingobium</taxon>
    </lineage>
</organism>
<sequence>MSRSFGIGRKLAGGAFASPDREQLRSRPGGVDVSVSEGGI</sequence>
<proteinExistence type="predicted"/>
<name>F1Z506_9SPHN</name>
<dbReference type="AlphaFoldDB" id="F1Z506"/>
<comment type="caution">
    <text evidence="2">The sequence shown here is derived from an EMBL/GenBank/DDBJ whole genome shotgun (WGS) entry which is preliminary data.</text>
</comment>
<reference evidence="2 3" key="1">
    <citation type="journal article" date="2012" name="J. Bacteriol.">
        <title>Draft Genome Sequence of Novosphingobium nitrogenifigens Y88T.</title>
        <authorList>
            <person name="Strabala T.J."/>
            <person name="Macdonald L."/>
            <person name="Liu V."/>
            <person name="Smit A.M."/>
        </authorList>
    </citation>
    <scope>NUCLEOTIDE SEQUENCE [LARGE SCALE GENOMIC DNA]</scope>
    <source>
        <strain evidence="2 3">DSM 19370</strain>
    </source>
</reference>
<evidence type="ECO:0000256" key="1">
    <source>
        <dbReference type="SAM" id="MobiDB-lite"/>
    </source>
</evidence>
<dbReference type="EMBL" id="AEWJ01000023">
    <property type="protein sequence ID" value="EGD60045.1"/>
    <property type="molecule type" value="Genomic_DNA"/>
</dbReference>
<accession>F1Z506</accession>
<protein>
    <submittedName>
        <fullName evidence="2">Uncharacterized protein</fullName>
    </submittedName>
</protein>
<dbReference type="STRING" id="983920.Y88_1919"/>